<dbReference type="EMBL" id="JBHTAS010000001">
    <property type="protein sequence ID" value="MFC7140505.1"/>
    <property type="molecule type" value="Genomic_DNA"/>
</dbReference>
<evidence type="ECO:0000256" key="1">
    <source>
        <dbReference type="SAM" id="Phobius"/>
    </source>
</evidence>
<feature type="transmembrane region" description="Helical" evidence="1">
    <location>
        <begin position="415"/>
        <end position="437"/>
    </location>
</feature>
<dbReference type="RefSeq" id="WP_274326061.1">
    <property type="nucleotide sequence ID" value="NZ_CP118158.1"/>
</dbReference>
<dbReference type="Proteomes" id="UP001596432">
    <property type="component" value="Unassembled WGS sequence"/>
</dbReference>
<keyword evidence="1" id="KW-0472">Membrane</keyword>
<dbReference type="InterPro" id="IPR011042">
    <property type="entry name" value="6-blade_b-propeller_TolB-like"/>
</dbReference>
<sequence>MTIDRGTALALVGAGLLLVTLSAGAVTAPDREITTGDESETLVGVQGGWVTGGNVRFYAGSDEVWRESSADGYFEVSRLPDGTVLAAFANESSTECGDLESPCARTGFRHIDPSGSSGPQVISEYSFPVASLTNSEVHGVDRIDNGTYAFTDMDAERIAIVDNGTQVWEWRASSFYDAPDDPTSRDWLHINDVDAIDENRFLVSVRNANQLVVVERGQGVVEVINEDDGGSDESCTKDGELSDFDGDEDVRCGDPAVLNHQHNPQWLGSDAVLVADSENDRVVELQQTENKSWEPVWVVRKTAENPLDWPRDADRLPDGNTLITDSLNKRVVEVDETGQAVWGIGTESDIPYEADRLPVGEYAGGFNTTNVSDSDRRVPIANATGQINEADTGSDIPVLTVAITGIRGAVGVVPYWFAELHLAATLVSLGLVIGGGIDRWRTRD</sequence>
<organism evidence="2 3">
    <name type="scientific">Halosimplex aquaticum</name>
    <dbReference type="NCBI Taxonomy" id="3026162"/>
    <lineage>
        <taxon>Archaea</taxon>
        <taxon>Methanobacteriati</taxon>
        <taxon>Methanobacteriota</taxon>
        <taxon>Stenosarchaea group</taxon>
        <taxon>Halobacteria</taxon>
        <taxon>Halobacteriales</taxon>
        <taxon>Haloarculaceae</taxon>
        <taxon>Halosimplex</taxon>
    </lineage>
</organism>
<keyword evidence="1" id="KW-1133">Transmembrane helix</keyword>
<dbReference type="GeneID" id="78820796"/>
<keyword evidence="1" id="KW-0812">Transmembrane</keyword>
<dbReference type="AlphaFoldDB" id="A0ABD5XZC8"/>
<comment type="caution">
    <text evidence="2">The sequence shown here is derived from an EMBL/GenBank/DDBJ whole genome shotgun (WGS) entry which is preliminary data.</text>
</comment>
<keyword evidence="3" id="KW-1185">Reference proteome</keyword>
<dbReference type="SUPFAM" id="SSF101898">
    <property type="entry name" value="NHL repeat"/>
    <property type="match status" value="1"/>
</dbReference>
<accession>A0ABD5XZC8</accession>
<protein>
    <submittedName>
        <fullName evidence="2">Aryl-sulfate sulfotransferase</fullName>
    </submittedName>
</protein>
<dbReference type="Pfam" id="PF05935">
    <property type="entry name" value="Arylsulfotrans"/>
    <property type="match status" value="1"/>
</dbReference>
<name>A0ABD5XZC8_9EURY</name>
<evidence type="ECO:0000313" key="3">
    <source>
        <dbReference type="Proteomes" id="UP001596432"/>
    </source>
</evidence>
<dbReference type="Gene3D" id="2.120.10.30">
    <property type="entry name" value="TolB, C-terminal domain"/>
    <property type="match status" value="1"/>
</dbReference>
<evidence type="ECO:0000313" key="2">
    <source>
        <dbReference type="EMBL" id="MFC7140505.1"/>
    </source>
</evidence>
<proteinExistence type="predicted"/>
<gene>
    <name evidence="2" type="ORF">ACFQMA_11780</name>
</gene>
<reference evidence="2 3" key="1">
    <citation type="journal article" date="2019" name="Int. J. Syst. Evol. Microbiol.">
        <title>The Global Catalogue of Microorganisms (GCM) 10K type strain sequencing project: providing services to taxonomists for standard genome sequencing and annotation.</title>
        <authorList>
            <consortium name="The Broad Institute Genomics Platform"/>
            <consortium name="The Broad Institute Genome Sequencing Center for Infectious Disease"/>
            <person name="Wu L."/>
            <person name="Ma J."/>
        </authorList>
    </citation>
    <scope>NUCLEOTIDE SEQUENCE [LARGE SCALE GENOMIC DNA]</scope>
    <source>
        <strain evidence="2 3">XZYJT29</strain>
    </source>
</reference>
<dbReference type="InterPro" id="IPR010262">
    <property type="entry name" value="Arylsulfotransferase_bact"/>
</dbReference>